<dbReference type="PANTHER" id="PTHR35174:SF3">
    <property type="entry name" value="BLL7171 PROTEIN"/>
    <property type="match status" value="1"/>
</dbReference>
<evidence type="ECO:0000313" key="3">
    <source>
        <dbReference type="EMBL" id="XBO37667.1"/>
    </source>
</evidence>
<reference evidence="3" key="1">
    <citation type="submission" date="2024-05" db="EMBL/GenBank/DDBJ databases">
        <authorList>
            <person name="Kim S."/>
            <person name="Heo J."/>
            <person name="Choi H."/>
            <person name="Choi Y."/>
            <person name="Kwon S.-W."/>
            <person name="Kim Y."/>
        </authorList>
    </citation>
    <scope>NUCLEOTIDE SEQUENCE</scope>
    <source>
        <strain evidence="3">KACC 23698</strain>
    </source>
</reference>
<dbReference type="SUPFAM" id="SSF54909">
    <property type="entry name" value="Dimeric alpha+beta barrel"/>
    <property type="match status" value="1"/>
</dbReference>
<evidence type="ECO:0000256" key="1">
    <source>
        <dbReference type="ARBA" id="ARBA00007689"/>
    </source>
</evidence>
<accession>A0AAU7JBC0</accession>
<organism evidence="3">
    <name type="scientific">Alsobacter sp. KACC 23698</name>
    <dbReference type="NCBI Taxonomy" id="3149229"/>
    <lineage>
        <taxon>Bacteria</taxon>
        <taxon>Pseudomonadati</taxon>
        <taxon>Pseudomonadota</taxon>
        <taxon>Alphaproteobacteria</taxon>
        <taxon>Hyphomicrobiales</taxon>
        <taxon>Alsobacteraceae</taxon>
        <taxon>Alsobacter</taxon>
    </lineage>
</organism>
<dbReference type="EMBL" id="CP157484">
    <property type="protein sequence ID" value="XBO37667.1"/>
    <property type="molecule type" value="Genomic_DNA"/>
</dbReference>
<dbReference type="AlphaFoldDB" id="A0AAU7JBC0"/>
<evidence type="ECO:0000259" key="2">
    <source>
        <dbReference type="Pfam" id="PF03795"/>
    </source>
</evidence>
<dbReference type="Gene3D" id="3.30.70.1060">
    <property type="entry name" value="Dimeric alpha+beta barrel"/>
    <property type="match status" value="1"/>
</dbReference>
<dbReference type="PANTHER" id="PTHR35174">
    <property type="entry name" value="BLL7171 PROTEIN-RELATED"/>
    <property type="match status" value="1"/>
</dbReference>
<dbReference type="Pfam" id="PF03795">
    <property type="entry name" value="YCII"/>
    <property type="match status" value="1"/>
</dbReference>
<proteinExistence type="inferred from homology"/>
<dbReference type="RefSeq" id="WP_406854492.1">
    <property type="nucleotide sequence ID" value="NZ_CP157484.1"/>
</dbReference>
<name>A0AAU7JBC0_9HYPH</name>
<feature type="domain" description="YCII-related" evidence="2">
    <location>
        <begin position="28"/>
        <end position="115"/>
    </location>
</feature>
<comment type="similarity">
    <text evidence="1">Belongs to the YciI family.</text>
</comment>
<gene>
    <name evidence="3" type="ORF">ABEG18_18335</name>
</gene>
<sequence>MDYVLMFYEPAEAFGERTSPETAGPYWGAWSAYVQALQASGLVKGGAGLQPPRAAATVRLQDGRRHVQDGPFAETKEQLGGFFLIDAPSLDVALEWAARSPAASYGCVEVRPVMPPMPAGAGPAG</sequence>
<dbReference type="InterPro" id="IPR005545">
    <property type="entry name" value="YCII"/>
</dbReference>
<dbReference type="InterPro" id="IPR011008">
    <property type="entry name" value="Dimeric_a/b-barrel"/>
</dbReference>
<protein>
    <submittedName>
        <fullName evidence="3">YciI family protein</fullName>
    </submittedName>
</protein>